<keyword evidence="5 7" id="KW-0472">Membrane</keyword>
<feature type="compositionally biased region" description="Basic and acidic residues" evidence="6">
    <location>
        <begin position="191"/>
        <end position="202"/>
    </location>
</feature>
<accession>A0A835P700</accession>
<evidence type="ECO:0000256" key="5">
    <source>
        <dbReference type="ARBA" id="ARBA00023136"/>
    </source>
</evidence>
<dbReference type="GO" id="GO:0005737">
    <property type="term" value="C:cytoplasm"/>
    <property type="evidence" value="ECO:0007669"/>
    <property type="project" value="UniProtKB-ARBA"/>
</dbReference>
<feature type="region of interest" description="Disordered" evidence="6">
    <location>
        <begin position="176"/>
        <end position="202"/>
    </location>
</feature>
<dbReference type="Pfam" id="PF05078">
    <property type="entry name" value="DUF679"/>
    <property type="match status" value="1"/>
</dbReference>
<evidence type="ECO:0000256" key="2">
    <source>
        <dbReference type="ARBA" id="ARBA00008707"/>
    </source>
</evidence>
<evidence type="ECO:0000256" key="6">
    <source>
        <dbReference type="SAM" id="MobiDB-lite"/>
    </source>
</evidence>
<feature type="transmembrane region" description="Helical" evidence="7">
    <location>
        <begin position="20"/>
        <end position="40"/>
    </location>
</feature>
<dbReference type="Proteomes" id="UP000639772">
    <property type="component" value="Unassembled WGS sequence"/>
</dbReference>
<gene>
    <name evidence="8" type="ORF">HPP92_028505</name>
</gene>
<evidence type="ECO:0000256" key="7">
    <source>
        <dbReference type="SAM" id="Phobius"/>
    </source>
</evidence>
<dbReference type="PANTHER" id="PTHR31621:SF66">
    <property type="entry name" value="PROTEIN DMP2"/>
    <property type="match status" value="1"/>
</dbReference>
<dbReference type="InterPro" id="IPR007770">
    <property type="entry name" value="DMP"/>
</dbReference>
<comment type="subcellular location">
    <subcellularLocation>
        <location evidence="1">Membrane</location>
        <topology evidence="1">Multi-pass membrane protein</topology>
    </subcellularLocation>
</comment>
<keyword evidence="3 7" id="KW-0812">Transmembrane</keyword>
<feature type="transmembrane region" description="Helical" evidence="7">
    <location>
        <begin position="144"/>
        <end position="168"/>
    </location>
</feature>
<feature type="transmembrane region" description="Helical" evidence="7">
    <location>
        <begin position="52"/>
        <end position="70"/>
    </location>
</feature>
<evidence type="ECO:0000256" key="3">
    <source>
        <dbReference type="ARBA" id="ARBA00022692"/>
    </source>
</evidence>
<comment type="caution">
    <text evidence="8">The sequence shown here is derived from an EMBL/GenBank/DDBJ whole genome shotgun (WGS) entry which is preliminary data.</text>
</comment>
<keyword evidence="4 7" id="KW-1133">Transmembrane helix</keyword>
<sequence>MASPPHRHVTDRAFQSLGDLIKLLPSGTVFLFQFLAPLLSNDGRCPSAANKWLLATLLTACGLSCCFSSFTDSYVADDGRVYYGIATRRGLWSFSDPAAASRDLSAYRLKVGDFAHAFLTLVVFAAVALLDSDTVRCFYPAAEAEAGILLAVLPPVVGGLATSMFVMFPNERHGIGYPPPTPEPESGWAKSDSRRAPPSEPN</sequence>
<dbReference type="OrthoDB" id="1928191at2759"/>
<feature type="transmembrane region" description="Helical" evidence="7">
    <location>
        <begin position="114"/>
        <end position="132"/>
    </location>
</feature>
<dbReference type="GO" id="GO:0016020">
    <property type="term" value="C:membrane"/>
    <property type="evidence" value="ECO:0007669"/>
    <property type="project" value="UniProtKB-SubCell"/>
</dbReference>
<comment type="similarity">
    <text evidence="2">Belongs to the plant DMP1 protein family.</text>
</comment>
<name>A0A835P700_VANPL</name>
<proteinExistence type="inferred from homology"/>
<evidence type="ECO:0000256" key="4">
    <source>
        <dbReference type="ARBA" id="ARBA00022989"/>
    </source>
</evidence>
<dbReference type="EMBL" id="JADCNM010000501">
    <property type="protein sequence ID" value="KAG0447058.1"/>
    <property type="molecule type" value="Genomic_DNA"/>
</dbReference>
<dbReference type="PANTHER" id="PTHR31621">
    <property type="entry name" value="PROTEIN DMP3"/>
    <property type="match status" value="1"/>
</dbReference>
<protein>
    <submittedName>
        <fullName evidence="8">Uncharacterized protein</fullName>
    </submittedName>
</protein>
<evidence type="ECO:0000313" key="8">
    <source>
        <dbReference type="EMBL" id="KAG0447058.1"/>
    </source>
</evidence>
<organism evidence="8 9">
    <name type="scientific">Vanilla planifolia</name>
    <name type="common">Vanilla</name>
    <dbReference type="NCBI Taxonomy" id="51239"/>
    <lineage>
        <taxon>Eukaryota</taxon>
        <taxon>Viridiplantae</taxon>
        <taxon>Streptophyta</taxon>
        <taxon>Embryophyta</taxon>
        <taxon>Tracheophyta</taxon>
        <taxon>Spermatophyta</taxon>
        <taxon>Magnoliopsida</taxon>
        <taxon>Liliopsida</taxon>
        <taxon>Asparagales</taxon>
        <taxon>Orchidaceae</taxon>
        <taxon>Vanilloideae</taxon>
        <taxon>Vanilleae</taxon>
        <taxon>Vanilla</taxon>
    </lineage>
</organism>
<reference evidence="8 9" key="1">
    <citation type="journal article" date="2020" name="Nat. Food">
        <title>A phased Vanilla planifolia genome enables genetic improvement of flavour and production.</title>
        <authorList>
            <person name="Hasing T."/>
            <person name="Tang H."/>
            <person name="Brym M."/>
            <person name="Khazi F."/>
            <person name="Huang T."/>
            <person name="Chambers A.H."/>
        </authorList>
    </citation>
    <scope>NUCLEOTIDE SEQUENCE [LARGE SCALE GENOMIC DNA]</scope>
    <source>
        <tissue evidence="8">Leaf</tissue>
    </source>
</reference>
<dbReference type="AlphaFoldDB" id="A0A835P700"/>
<dbReference type="GO" id="GO:0010256">
    <property type="term" value="P:endomembrane system organization"/>
    <property type="evidence" value="ECO:0007669"/>
    <property type="project" value="TreeGrafter"/>
</dbReference>
<evidence type="ECO:0000256" key="1">
    <source>
        <dbReference type="ARBA" id="ARBA00004141"/>
    </source>
</evidence>
<evidence type="ECO:0000313" key="9">
    <source>
        <dbReference type="Proteomes" id="UP000639772"/>
    </source>
</evidence>